<organism evidence="1 2">
    <name type="scientific">Stutzerimonas chloritidismutans</name>
    <name type="common">Pseudomonas chloritidismutans</name>
    <dbReference type="NCBI Taxonomy" id="203192"/>
    <lineage>
        <taxon>Bacteria</taxon>
        <taxon>Pseudomonadati</taxon>
        <taxon>Pseudomonadota</taxon>
        <taxon>Gammaproteobacteria</taxon>
        <taxon>Pseudomonadales</taxon>
        <taxon>Pseudomonadaceae</taxon>
        <taxon>Stutzerimonas</taxon>
    </lineage>
</organism>
<sequence>MSQKKLSVEFHTLLSRLRAVPFRLARRLISGLLALLLSGPNALHAGALDPLENSALDRLNVEKSLFMDIALAGNRLVAVGERGHILYSDDAGSHWRQSEVPVSVSLTSVHFVSDLQGWAVGHDGVILNSMDGGASWQLHFDGFALNQLLLESTERAFLEAEQAFESGELDERTFEDLSFALEDLQHMTGIGATRPLMKIWFADARSGFALGAYNTLLRTADGGETWQSHGAKLDNPQNFHLNAITASANGDLFIVGESGLVLRSSNQGEAWERLDFPNRGSLFGVLASREGWIVAFGLRGSLFLSGDNGDSWERIDTHTNASIFGGSLFASGAGAALATQDGELLFFDNDRKRIGRKSPDRGYPLLALEHVPRSDDDVLRFAVAGVKGIQIVEVGFDPFDMEAGK</sequence>
<evidence type="ECO:0000313" key="2">
    <source>
        <dbReference type="Proteomes" id="UP000782475"/>
    </source>
</evidence>
<accession>A0ACC5VNH9</accession>
<comment type="caution">
    <text evidence="1">The sequence shown here is derived from an EMBL/GenBank/DDBJ whole genome shotgun (WGS) entry which is preliminary data.</text>
</comment>
<dbReference type="EMBL" id="JAHHFP010000025">
    <property type="protein sequence ID" value="MBX7274266.1"/>
    <property type="molecule type" value="Genomic_DNA"/>
</dbReference>
<keyword evidence="2" id="KW-1185">Reference proteome</keyword>
<name>A0ACC5VNH9_STUCH</name>
<dbReference type="Proteomes" id="UP000782475">
    <property type="component" value="Unassembled WGS sequence"/>
</dbReference>
<evidence type="ECO:0000313" key="1">
    <source>
        <dbReference type="EMBL" id="MBX7274266.1"/>
    </source>
</evidence>
<protein>
    <submittedName>
        <fullName evidence="1">Glycosyl hydrolase</fullName>
    </submittedName>
</protein>
<keyword evidence="1" id="KW-0378">Hydrolase</keyword>
<proteinExistence type="predicted"/>
<reference evidence="1 2" key="1">
    <citation type="journal article" date="2021" name="Appl. Microbiol. Biotechnol.">
        <title>Biotechnological applications of marine bacteria in bioremediation of environments polluted with hydrocarbons and plastics.</title>
        <authorList>
            <person name="Muriel-Millan L.F."/>
            <person name="Millan-Lopez S."/>
            <person name="Pardo-Lopez L."/>
        </authorList>
    </citation>
    <scope>NUCLEOTIDE SEQUENCE [LARGE SCALE GENOMIC DNA]</scope>
    <source>
        <strain evidence="1 2">GOM4</strain>
    </source>
</reference>
<gene>
    <name evidence="1" type="ORF">KJJ99_20985</name>
</gene>